<sequence>CFDPTNHRICHKVDIFALGVLMAEMLSGLQPWGGWAVLDVARSVVQGQRPPLLVGLPLDRRPARLIKLISACWEQDPLRRPEAAEVARELLALQQRSLLQEQGQGQELQSLARTSETGSIAITLDLSTLPPDSSVAGGRAIGETW</sequence>
<evidence type="ECO:0000259" key="1">
    <source>
        <dbReference type="PROSITE" id="PS50011"/>
    </source>
</evidence>
<comment type="caution">
    <text evidence="2">The sequence shown here is derived from an EMBL/GenBank/DDBJ whole genome shotgun (WGS) entry which is preliminary data.</text>
</comment>
<proteinExistence type="predicted"/>
<dbReference type="InterPro" id="IPR000719">
    <property type="entry name" value="Prot_kinase_dom"/>
</dbReference>
<dbReference type="EMBL" id="PGGS01000149">
    <property type="protein sequence ID" value="PNH08014.1"/>
    <property type="molecule type" value="Genomic_DNA"/>
</dbReference>
<name>A0A2J8A659_9CHLO</name>
<dbReference type="Pfam" id="PF07714">
    <property type="entry name" value="PK_Tyr_Ser-Thr"/>
    <property type="match status" value="1"/>
</dbReference>
<evidence type="ECO:0000313" key="3">
    <source>
        <dbReference type="Proteomes" id="UP000236333"/>
    </source>
</evidence>
<dbReference type="SUPFAM" id="SSF56112">
    <property type="entry name" value="Protein kinase-like (PK-like)"/>
    <property type="match status" value="1"/>
</dbReference>
<accession>A0A2J8A659</accession>
<keyword evidence="2" id="KW-0418">Kinase</keyword>
<dbReference type="OrthoDB" id="543893at2759"/>
<reference evidence="2 3" key="1">
    <citation type="journal article" date="2017" name="Mol. Biol. Evol.">
        <title>The 4-celled Tetrabaena socialis nuclear genome reveals the essential components for genetic control of cell number at the origin of multicellularity in the volvocine lineage.</title>
        <authorList>
            <person name="Featherston J."/>
            <person name="Arakaki Y."/>
            <person name="Hanschen E.R."/>
            <person name="Ferris P.J."/>
            <person name="Michod R.E."/>
            <person name="Olson B.J.S.C."/>
            <person name="Nozaki H."/>
            <person name="Durand P.M."/>
        </authorList>
    </citation>
    <scope>NUCLEOTIDE SEQUENCE [LARGE SCALE GENOMIC DNA]</scope>
    <source>
        <strain evidence="2 3">NIES-571</strain>
    </source>
</reference>
<gene>
    <name evidence="2" type="ORF">TSOC_005451</name>
</gene>
<dbReference type="InterPro" id="IPR001245">
    <property type="entry name" value="Ser-Thr/Tyr_kinase_cat_dom"/>
</dbReference>
<organism evidence="2 3">
    <name type="scientific">Tetrabaena socialis</name>
    <dbReference type="NCBI Taxonomy" id="47790"/>
    <lineage>
        <taxon>Eukaryota</taxon>
        <taxon>Viridiplantae</taxon>
        <taxon>Chlorophyta</taxon>
        <taxon>core chlorophytes</taxon>
        <taxon>Chlorophyceae</taxon>
        <taxon>CS clade</taxon>
        <taxon>Chlamydomonadales</taxon>
        <taxon>Tetrabaenaceae</taxon>
        <taxon>Tetrabaena</taxon>
    </lineage>
</organism>
<dbReference type="PANTHER" id="PTHR44329:SF214">
    <property type="entry name" value="PROTEIN KINASE DOMAIN-CONTAINING PROTEIN"/>
    <property type="match status" value="1"/>
</dbReference>
<dbReference type="GO" id="GO:0004674">
    <property type="term" value="F:protein serine/threonine kinase activity"/>
    <property type="evidence" value="ECO:0007669"/>
    <property type="project" value="TreeGrafter"/>
</dbReference>
<keyword evidence="2" id="KW-0808">Transferase</keyword>
<protein>
    <submittedName>
        <fullName evidence="2">Putative serine/threonine-protein kinase</fullName>
    </submittedName>
</protein>
<dbReference type="PROSITE" id="PS50011">
    <property type="entry name" value="PROTEIN_KINASE_DOM"/>
    <property type="match status" value="1"/>
</dbReference>
<dbReference type="Gene3D" id="1.10.510.10">
    <property type="entry name" value="Transferase(Phosphotransferase) domain 1"/>
    <property type="match status" value="1"/>
</dbReference>
<feature type="domain" description="Protein kinase" evidence="1">
    <location>
        <begin position="1"/>
        <end position="99"/>
    </location>
</feature>
<feature type="non-terminal residue" evidence="2">
    <location>
        <position position="1"/>
    </location>
</feature>
<dbReference type="AlphaFoldDB" id="A0A2J8A659"/>
<evidence type="ECO:0000313" key="2">
    <source>
        <dbReference type="EMBL" id="PNH08014.1"/>
    </source>
</evidence>
<keyword evidence="3" id="KW-1185">Reference proteome</keyword>
<dbReference type="InterPro" id="IPR011009">
    <property type="entry name" value="Kinase-like_dom_sf"/>
</dbReference>
<dbReference type="PANTHER" id="PTHR44329">
    <property type="entry name" value="SERINE/THREONINE-PROTEIN KINASE TNNI3K-RELATED"/>
    <property type="match status" value="1"/>
</dbReference>
<dbReference type="InterPro" id="IPR051681">
    <property type="entry name" value="Ser/Thr_Kinases-Pseudokinases"/>
</dbReference>
<dbReference type="Proteomes" id="UP000236333">
    <property type="component" value="Unassembled WGS sequence"/>
</dbReference>
<dbReference type="GO" id="GO:0005524">
    <property type="term" value="F:ATP binding"/>
    <property type="evidence" value="ECO:0007669"/>
    <property type="project" value="InterPro"/>
</dbReference>